<sequence>MCPPQQHSHDVTGDDPAPRGVARVLVGGVRLYQRWLSPLKMGPTCRFEPTCSAYAVEALRRHGAIKGTLLSLVRLAKCGPWHPGGYDPVP</sequence>
<comment type="function">
    <text evidence="1">Could be involved in insertion of integral membrane proteins into the membrane.</text>
</comment>
<dbReference type="NCBIfam" id="TIGR00278">
    <property type="entry name" value="membrane protein insertion efficiency factor YidD"/>
    <property type="match status" value="1"/>
</dbReference>
<dbReference type="HAMAP" id="MF_00386">
    <property type="entry name" value="UPF0161_YidD"/>
    <property type="match status" value="1"/>
</dbReference>
<evidence type="ECO:0000256" key="1">
    <source>
        <dbReference type="HAMAP-Rule" id="MF_00386"/>
    </source>
</evidence>
<dbReference type="InterPro" id="IPR002696">
    <property type="entry name" value="Membr_insert_effic_factor_YidD"/>
</dbReference>
<dbReference type="SMART" id="SM01234">
    <property type="entry name" value="Haemolytic"/>
    <property type="match status" value="1"/>
</dbReference>
<dbReference type="Pfam" id="PF01809">
    <property type="entry name" value="YidD"/>
    <property type="match status" value="1"/>
</dbReference>
<dbReference type="GO" id="GO:0005886">
    <property type="term" value="C:plasma membrane"/>
    <property type="evidence" value="ECO:0007669"/>
    <property type="project" value="UniProtKB-SubCell"/>
</dbReference>
<dbReference type="RefSeq" id="WP_236119891.1">
    <property type="nucleotide sequence ID" value="NZ_JAKGSI010000006.1"/>
</dbReference>
<keyword evidence="1" id="KW-0472">Membrane</keyword>
<protein>
    <recommendedName>
        <fullName evidence="1">Putative membrane protein insertion efficiency factor</fullName>
    </recommendedName>
</protein>
<reference evidence="2" key="1">
    <citation type="submission" date="2022-01" db="EMBL/GenBank/DDBJ databases">
        <title>Corynebacterium sp. nov isolated from isolated from the feces of the greater white-fronted geese (Anser albifrons) at Poyang Lake, PR China.</title>
        <authorList>
            <person name="Liu Q."/>
        </authorList>
    </citation>
    <scope>NUCLEOTIDE SEQUENCE</scope>
    <source>
        <strain evidence="2">JCM 32435</strain>
    </source>
</reference>
<proteinExistence type="inferred from homology"/>
<dbReference type="Proteomes" id="UP001139336">
    <property type="component" value="Unassembled WGS sequence"/>
</dbReference>
<name>A0A9X1QTN4_9CORY</name>
<gene>
    <name evidence="2" type="primary">yidD</name>
    <name evidence="2" type="ORF">L1O03_10690</name>
</gene>
<comment type="caution">
    <text evidence="2">The sequence shown here is derived from an EMBL/GenBank/DDBJ whole genome shotgun (WGS) entry which is preliminary data.</text>
</comment>
<dbReference type="AlphaFoldDB" id="A0A9X1QTN4"/>
<dbReference type="PANTHER" id="PTHR33383">
    <property type="entry name" value="MEMBRANE PROTEIN INSERTION EFFICIENCY FACTOR-RELATED"/>
    <property type="match status" value="1"/>
</dbReference>
<dbReference type="PANTHER" id="PTHR33383:SF1">
    <property type="entry name" value="MEMBRANE PROTEIN INSERTION EFFICIENCY FACTOR-RELATED"/>
    <property type="match status" value="1"/>
</dbReference>
<comment type="similarity">
    <text evidence="1">Belongs to the UPF0161 family.</text>
</comment>
<dbReference type="EMBL" id="JAKGSI010000006">
    <property type="protein sequence ID" value="MCF4007628.1"/>
    <property type="molecule type" value="Genomic_DNA"/>
</dbReference>
<organism evidence="2 3">
    <name type="scientific">Corynebacterium uropygiale</name>
    <dbReference type="NCBI Taxonomy" id="1775911"/>
    <lineage>
        <taxon>Bacteria</taxon>
        <taxon>Bacillati</taxon>
        <taxon>Actinomycetota</taxon>
        <taxon>Actinomycetes</taxon>
        <taxon>Mycobacteriales</taxon>
        <taxon>Corynebacteriaceae</taxon>
        <taxon>Corynebacterium</taxon>
    </lineage>
</organism>
<keyword evidence="1" id="KW-1003">Cell membrane</keyword>
<evidence type="ECO:0000313" key="2">
    <source>
        <dbReference type="EMBL" id="MCF4007628.1"/>
    </source>
</evidence>
<evidence type="ECO:0000313" key="3">
    <source>
        <dbReference type="Proteomes" id="UP001139336"/>
    </source>
</evidence>
<accession>A0A9X1QTN4</accession>
<comment type="subcellular location">
    <subcellularLocation>
        <location evidence="1">Cell membrane</location>
        <topology evidence="1">Peripheral membrane protein</topology>
        <orientation evidence="1">Cytoplasmic side</orientation>
    </subcellularLocation>
</comment>
<keyword evidence="3" id="KW-1185">Reference proteome</keyword>